<evidence type="ECO:0000256" key="5">
    <source>
        <dbReference type="SAM" id="Phobius"/>
    </source>
</evidence>
<dbReference type="Proteomes" id="UP001430804">
    <property type="component" value="Unassembled WGS sequence"/>
</dbReference>
<protein>
    <recommendedName>
        <fullName evidence="6">Band 7 domain-containing protein</fullName>
    </recommendedName>
</protein>
<keyword evidence="3" id="KW-0175">Coiled coil</keyword>
<dbReference type="Pfam" id="PF15975">
    <property type="entry name" value="Flot"/>
    <property type="match status" value="1"/>
</dbReference>
<evidence type="ECO:0000256" key="3">
    <source>
        <dbReference type="SAM" id="Coils"/>
    </source>
</evidence>
<dbReference type="Pfam" id="PF01145">
    <property type="entry name" value="Band_7"/>
    <property type="match status" value="1"/>
</dbReference>
<dbReference type="PANTHER" id="PTHR13806:SF31">
    <property type="entry name" value="FLOTILLIN-LIKE PROTEIN 1-RELATED"/>
    <property type="match status" value="1"/>
</dbReference>
<dbReference type="SMART" id="SM00244">
    <property type="entry name" value="PHB"/>
    <property type="match status" value="1"/>
</dbReference>
<feature type="region of interest" description="Disordered" evidence="4">
    <location>
        <begin position="704"/>
        <end position="737"/>
    </location>
</feature>
<organism evidence="7 8">
    <name type="scientific">Pseudohoeflea coraliihabitans</name>
    <dbReference type="NCBI Taxonomy" id="2860393"/>
    <lineage>
        <taxon>Bacteria</taxon>
        <taxon>Pseudomonadati</taxon>
        <taxon>Pseudomonadota</taxon>
        <taxon>Alphaproteobacteria</taxon>
        <taxon>Hyphomicrobiales</taxon>
        <taxon>Rhizobiaceae</taxon>
        <taxon>Pseudohoeflea</taxon>
    </lineage>
</organism>
<dbReference type="CDD" id="cd03399">
    <property type="entry name" value="SPFH_flotillin"/>
    <property type="match status" value="1"/>
</dbReference>
<name>A0ABS6WNJ0_9HYPH</name>
<dbReference type="InterPro" id="IPR027705">
    <property type="entry name" value="Flotillin_fam"/>
</dbReference>
<comment type="subcellular location">
    <subcellularLocation>
        <location evidence="1">Cell membrane</location>
    </subcellularLocation>
</comment>
<evidence type="ECO:0000256" key="2">
    <source>
        <dbReference type="ARBA" id="ARBA00022475"/>
    </source>
</evidence>
<evidence type="ECO:0000259" key="6">
    <source>
        <dbReference type="SMART" id="SM00244"/>
    </source>
</evidence>
<comment type="caution">
    <text evidence="7">The sequence shown here is derived from an EMBL/GenBank/DDBJ whole genome shotgun (WGS) entry which is preliminary data.</text>
</comment>
<dbReference type="InterPro" id="IPR031905">
    <property type="entry name" value="Flotillin_C"/>
</dbReference>
<evidence type="ECO:0000313" key="8">
    <source>
        <dbReference type="Proteomes" id="UP001430804"/>
    </source>
</evidence>
<evidence type="ECO:0000313" key="7">
    <source>
        <dbReference type="EMBL" id="MBW3097539.1"/>
    </source>
</evidence>
<dbReference type="PANTHER" id="PTHR13806">
    <property type="entry name" value="FLOTILLIN-RELATED"/>
    <property type="match status" value="1"/>
</dbReference>
<evidence type="ECO:0000256" key="4">
    <source>
        <dbReference type="SAM" id="MobiDB-lite"/>
    </source>
</evidence>
<dbReference type="InterPro" id="IPR001107">
    <property type="entry name" value="Band_7"/>
</dbReference>
<keyword evidence="2" id="KW-1003">Cell membrane</keyword>
<feature type="domain" description="Band 7" evidence="6">
    <location>
        <begin position="28"/>
        <end position="197"/>
    </location>
</feature>
<accession>A0ABS6WNJ0</accession>
<keyword evidence="5" id="KW-1133">Transmembrane helix</keyword>
<reference evidence="7" key="1">
    <citation type="submission" date="2021-07" db="EMBL/GenBank/DDBJ databases">
        <title>Pseudohoeflea marina sp. nov. a polyhydroxyalcanoate-producing bacterium.</title>
        <authorList>
            <person name="Zheng W."/>
            <person name="Yu S."/>
            <person name="Huang Y."/>
        </authorList>
    </citation>
    <scope>NUCLEOTIDE SEQUENCE</scope>
    <source>
        <strain evidence="7">DP4N28-3</strain>
    </source>
</reference>
<evidence type="ECO:0000256" key="1">
    <source>
        <dbReference type="ARBA" id="ARBA00004236"/>
    </source>
</evidence>
<keyword evidence="5" id="KW-0812">Transmembrane</keyword>
<feature type="coiled-coil region" evidence="3">
    <location>
        <begin position="332"/>
        <end position="446"/>
    </location>
</feature>
<proteinExistence type="predicted"/>
<sequence length="737" mass="83431">MSGELIGTALIWLVAIVIAIVVAVYILRWLYRRSTKEIAFVRTGFLGEKVVVNGGAFVIPVLHEITPVNMNVMRIEVPRRNEQALITKNRMRVDITAEFFVEVGATKSAVAAAAQTLGARTMQEDGLITLLEGKFASAMRTIAARMTLEEMHEQRGEFAEAVKELAAQALIRNGLELDAVAIADLDQTGLEYFDPSNAFDAEGLTQITESIEARRKMRNEIEQRTLVEIRSQNLTAQKQVLEIDRDQEYARLEQERELEIRRAAQRSELVRERALKEQESEQAQLTSREAIEKARLAQERAITDERIKSEEETQRREIARRRAIDEAEIKSREATEREQLHLELELEKVRIQRDLERREREIASEKAIEIHALERQITIAAKAVELAQAEAEKKRNEIVQEQLTAAERVAQDRALDEIRIERERRLDALQLAKQQAFEEAEIAMQEEVERARLATDRAVAEARVVNEREIRKAHIERDRILELAEVDKAVELAKKSQERSAALAAAAAVRAKVYQAEEQALTAREKEIAERRKLTERISTEREVERETIRITAKAEAEMKAAKSLAEAQTIAANAQAEAEKIAALASSERYQVDAAGRRALNESENVLSEPARQARIREKLLDRIEGIVRESVRPMEKIEGIKILHVDGINGHDGGGRNVTDEVIDSALRYRVQAPMIDNLMKEIGIEGGSMGRMTDVLRDAKDMTNLVQKAEDRKKGKAGSGKDADDDDRDRDRDR</sequence>
<keyword evidence="5" id="KW-0472">Membrane</keyword>
<dbReference type="RefSeq" id="WP_219201440.1">
    <property type="nucleotide sequence ID" value="NZ_JAHWQX010000002.1"/>
</dbReference>
<dbReference type="EMBL" id="JAHWQX010000002">
    <property type="protein sequence ID" value="MBW3097539.1"/>
    <property type="molecule type" value="Genomic_DNA"/>
</dbReference>
<keyword evidence="8" id="KW-1185">Reference proteome</keyword>
<feature type="transmembrane region" description="Helical" evidence="5">
    <location>
        <begin position="6"/>
        <end position="27"/>
    </location>
</feature>
<gene>
    <name evidence="7" type="ORF">KY465_09630</name>
</gene>